<comment type="caution">
    <text evidence="3">The sequence shown here is derived from an EMBL/GenBank/DDBJ whole genome shotgun (WGS) entry which is preliminary data.</text>
</comment>
<dbReference type="EMBL" id="JAJLJH010000004">
    <property type="protein sequence ID" value="MCK9687169.1"/>
    <property type="molecule type" value="Genomic_DNA"/>
</dbReference>
<evidence type="ECO:0000259" key="2">
    <source>
        <dbReference type="Pfam" id="PF07589"/>
    </source>
</evidence>
<evidence type="ECO:0000256" key="1">
    <source>
        <dbReference type="SAM" id="SignalP"/>
    </source>
</evidence>
<accession>A0A9X2C2S8</accession>
<dbReference type="InterPro" id="IPR013424">
    <property type="entry name" value="Ice-binding_C"/>
</dbReference>
<keyword evidence="1" id="KW-0732">Signal</keyword>
<gene>
    <name evidence="3" type="ORF">LPC04_15775</name>
</gene>
<dbReference type="NCBIfam" id="NF038133">
    <property type="entry name" value="choice_anch_L"/>
    <property type="match status" value="1"/>
</dbReference>
<reference evidence="3" key="1">
    <citation type="submission" date="2021-11" db="EMBL/GenBank/DDBJ databases">
        <title>BS-T2-15 a new species belonging to the Comamonadaceae family isolated from the soil of a French oak forest.</title>
        <authorList>
            <person name="Mieszkin S."/>
            <person name="Alain K."/>
        </authorList>
    </citation>
    <scope>NUCLEOTIDE SEQUENCE</scope>
    <source>
        <strain evidence="3">BS-T2-15</strain>
    </source>
</reference>
<sequence length="296" mass="30058">MRPFHNPAPLALASAAFLFASLVSQSAQAGISVTQSTSSTVLGGALQGSGLTINSSTVTNGAAAQFGTYSGFNGSVITLGNGVVLSSGNVKDTEHPIPGDVLSTEEGSGGTSEYNAYGAANVTNFTAGFDVAALRVDFTLPTASAVAFSFVFGSMEYPDFVDDFTDAFMTFLDGTSASNQIVFDATGHPVQVGSSFASSLTTADTSTAFTSPQGLIGVLTTTTGTLAAGDHTLYFEVGDVNDQELDSAVYLTNLHASDAGGTGPITTSPVPEPSGYALLMAGLLAVGVGLRRRQSR</sequence>
<organism evidence="3 4">
    <name type="scientific">Scleromatobacter humisilvae</name>
    <dbReference type="NCBI Taxonomy" id="2897159"/>
    <lineage>
        <taxon>Bacteria</taxon>
        <taxon>Pseudomonadati</taxon>
        <taxon>Pseudomonadota</taxon>
        <taxon>Betaproteobacteria</taxon>
        <taxon>Burkholderiales</taxon>
        <taxon>Sphaerotilaceae</taxon>
        <taxon>Scleromatobacter</taxon>
    </lineage>
</organism>
<dbReference type="RefSeq" id="WP_275683214.1">
    <property type="nucleotide sequence ID" value="NZ_JAJLJH010000004.1"/>
</dbReference>
<dbReference type="NCBIfam" id="TIGR02595">
    <property type="entry name" value="PEP_CTERM"/>
    <property type="match status" value="1"/>
</dbReference>
<proteinExistence type="predicted"/>
<protein>
    <submittedName>
        <fullName evidence="3">PEP-CTERM sorting domain-containing protein</fullName>
    </submittedName>
</protein>
<dbReference type="Proteomes" id="UP001139353">
    <property type="component" value="Unassembled WGS sequence"/>
</dbReference>
<dbReference type="Pfam" id="PF07589">
    <property type="entry name" value="PEP-CTERM"/>
    <property type="match status" value="1"/>
</dbReference>
<name>A0A9X2C2S8_9BURK</name>
<feature type="chain" id="PRO_5040842886" evidence="1">
    <location>
        <begin position="30"/>
        <end position="296"/>
    </location>
</feature>
<dbReference type="InterPro" id="IPR049804">
    <property type="entry name" value="Choice_anch_L"/>
</dbReference>
<feature type="signal peptide" evidence="1">
    <location>
        <begin position="1"/>
        <end position="29"/>
    </location>
</feature>
<feature type="domain" description="Ice-binding protein C-terminal" evidence="2">
    <location>
        <begin position="269"/>
        <end position="293"/>
    </location>
</feature>
<evidence type="ECO:0000313" key="3">
    <source>
        <dbReference type="EMBL" id="MCK9687169.1"/>
    </source>
</evidence>
<evidence type="ECO:0000313" key="4">
    <source>
        <dbReference type="Proteomes" id="UP001139353"/>
    </source>
</evidence>
<keyword evidence="4" id="KW-1185">Reference proteome</keyword>
<dbReference type="AlphaFoldDB" id="A0A9X2C2S8"/>